<dbReference type="GeneID" id="22581782"/>
<protein>
    <submittedName>
        <fullName evidence="1">Uncharacterized protein</fullName>
    </submittedName>
</protein>
<keyword evidence="2" id="KW-1185">Reference proteome</keyword>
<dbReference type="eggNOG" id="ENOG502RR17">
    <property type="taxonomic scope" value="Eukaryota"/>
</dbReference>
<dbReference type="HOGENOM" id="CLU_1855877_0_0_1"/>
<organism evidence="1 2">
    <name type="scientific">Paracoccidioides brasiliensis (strain Pb18)</name>
    <dbReference type="NCBI Taxonomy" id="502780"/>
    <lineage>
        <taxon>Eukaryota</taxon>
        <taxon>Fungi</taxon>
        <taxon>Dikarya</taxon>
        <taxon>Ascomycota</taxon>
        <taxon>Pezizomycotina</taxon>
        <taxon>Eurotiomycetes</taxon>
        <taxon>Eurotiomycetidae</taxon>
        <taxon>Onygenales</taxon>
        <taxon>Ajellomycetaceae</taxon>
        <taxon>Paracoccidioides</taxon>
    </lineage>
</organism>
<name>C1G2A8_PARBD</name>
<dbReference type="RefSeq" id="XP_010757752.1">
    <property type="nucleotide sequence ID" value="XM_010759450.1"/>
</dbReference>
<dbReference type="VEuPathDB" id="FungiDB:PADG_02274"/>
<evidence type="ECO:0000313" key="2">
    <source>
        <dbReference type="Proteomes" id="UP000001628"/>
    </source>
</evidence>
<dbReference type="AlphaFoldDB" id="C1G2A8"/>
<evidence type="ECO:0000313" key="1">
    <source>
        <dbReference type="EMBL" id="EEH46124.1"/>
    </source>
</evidence>
<dbReference type="Proteomes" id="UP000001628">
    <property type="component" value="Unassembled WGS sequence"/>
</dbReference>
<sequence length="138" mass="15720">MARGSLSTSFLTRYIFKYSRSELSQDTFLCAFCHFMGLDIAAEHDPVLEKEENQLSERLAGVADFLLDTTFHAVSVGPIHCHVDLFMLLLAFIFYNQGLIPAIQRSSRVEPRIWNIFRHQTRYQFVKASASSVTTIAV</sequence>
<proteinExistence type="predicted"/>
<reference evidence="1 2" key="1">
    <citation type="journal article" date="2011" name="PLoS Genet.">
        <title>Comparative genomic analysis of human fungal pathogens causing paracoccidioidomycosis.</title>
        <authorList>
            <person name="Desjardins C.A."/>
            <person name="Champion M.D."/>
            <person name="Holder J.W."/>
            <person name="Muszewska A."/>
            <person name="Goldberg J."/>
            <person name="Bailao A.M."/>
            <person name="Brigido M.M."/>
            <person name="Ferreira M.E."/>
            <person name="Garcia A.M."/>
            <person name="Grynberg M."/>
            <person name="Gujja S."/>
            <person name="Heiman D.I."/>
            <person name="Henn M.R."/>
            <person name="Kodira C.D."/>
            <person name="Leon-Narvaez H."/>
            <person name="Longo L.V."/>
            <person name="Ma L.J."/>
            <person name="Malavazi I."/>
            <person name="Matsuo A.L."/>
            <person name="Morais F.V."/>
            <person name="Pereira M."/>
            <person name="Rodriguez-Brito S."/>
            <person name="Sakthikumar S."/>
            <person name="Salem-Izacc S.M."/>
            <person name="Sykes S.M."/>
            <person name="Teixeira M.M."/>
            <person name="Vallejo M.C."/>
            <person name="Walter M.E."/>
            <person name="Yandava C."/>
            <person name="Young S."/>
            <person name="Zeng Q."/>
            <person name="Zucker J."/>
            <person name="Felipe M.S."/>
            <person name="Goldman G.H."/>
            <person name="Haas B.J."/>
            <person name="McEwen J.G."/>
            <person name="Nino-Vega G."/>
            <person name="Puccia R."/>
            <person name="San-Blas G."/>
            <person name="Soares C.M."/>
            <person name="Birren B.W."/>
            <person name="Cuomo C.A."/>
        </authorList>
    </citation>
    <scope>NUCLEOTIDE SEQUENCE [LARGE SCALE GENOMIC DNA]</scope>
    <source>
        <strain evidence="1 2">Pb18</strain>
    </source>
</reference>
<accession>C1G2A8</accession>
<dbReference type="EMBL" id="KN275958">
    <property type="protein sequence ID" value="EEH46124.1"/>
    <property type="molecule type" value="Genomic_DNA"/>
</dbReference>
<dbReference type="InParanoid" id="C1G2A8"/>
<gene>
    <name evidence="1" type="ORF">PADG_02274</name>
</gene>
<dbReference type="KEGG" id="pbn:PADG_02274"/>